<keyword evidence="3" id="KW-1185">Reference proteome</keyword>
<dbReference type="Proteomes" id="UP000001060">
    <property type="component" value="Chromosome"/>
</dbReference>
<gene>
    <name evidence="2" type="ordered locus">LLO_1196</name>
</gene>
<sequence>MEHQIHTVKELIQKATLELGCLGRSLVKLNRDEALTTSTHRIQETFLQLQESQIKLGESEFAEALHFKKHVNDAYGITQTYDSLLKSMAENISDTQKSMELETSSIESLIEQQKEREKFLRAAKVKLIQFKNDLAETSELYIPADKIPKHELINYLECTSSTELMQFFDQLYANEKNANSWGGWNFTRLKNYWNHNTAFLTVSDLEYDLSTTSGYIDYKIQLIEQELAGTENKPEGVGTSQPNLWDLQKSYQTAIYKKHEDKIRLSQLHTEKDKLEAEKNEKLEELNAEYALLKQSFEKAKLAHQLSYLSHSQAVCALDILRIGYALTDIEEKEISFNKVLKEFSQFKNDDLIVQIQDCEEELTKISDSMSEAAYEEKSVNELVTHVESSILYLEKEWEKIFSFTLGIIPPIEVNRELHQELQILKRKMYGSLEEKGLNAKYVTLKTKIADQKIALPILKELAEIQINTIRLLEKADLIASYSPIDRKQLYEEINQLQSQIEKRMAAIREFSNGIVQEKFVVTIQKLQELTQARDTIEHLQKLRKINEIYSRFIQRIEACKSDMVLARKKLLREIDAFTNGELGASLNEIRKNNDSKVQNELLPILKMHAKIDFFSRLYAPNSLFDEMEKEEDKQNIFKQLNRVIAEYKIFIQRYNELPQRAAIVKQALYTDIINFQHSEPVITLEELHDNDDSEIQGQMTLISNLKSNLNEFMANHNEKEIKKEIEFDNARANLEEKYFGVNSIFENYLQERAHTFWFKDFLSSLASFALGCIGYKSDAQLRQGYLDELHTSLQLYQENSSEKNTRKLFQKINYGLTQFSPRNKIDEEGYDKSLNSKLSRFRKELRYVQEKYAVHETEENQHLFKHYHQIQN</sequence>
<dbReference type="HOGENOM" id="CLU_328951_0_0_6"/>
<dbReference type="eggNOG" id="ENOG5030N21">
    <property type="taxonomic scope" value="Bacteria"/>
</dbReference>
<dbReference type="GeneID" id="40925423"/>
<dbReference type="OrthoDB" id="5654358at2"/>
<dbReference type="KEGG" id="llo:LLO_1196"/>
<evidence type="ECO:0000313" key="2">
    <source>
        <dbReference type="EMBL" id="CBJ11553.1"/>
    </source>
</evidence>
<proteinExistence type="predicted"/>
<name>D3HRM5_LEGLN</name>
<organism evidence="2 3">
    <name type="scientific">Legionella longbeachae serogroup 1 (strain NSW150)</name>
    <dbReference type="NCBI Taxonomy" id="661367"/>
    <lineage>
        <taxon>Bacteria</taxon>
        <taxon>Pseudomonadati</taxon>
        <taxon>Pseudomonadota</taxon>
        <taxon>Gammaproteobacteria</taxon>
        <taxon>Legionellales</taxon>
        <taxon>Legionellaceae</taxon>
        <taxon>Legionella</taxon>
    </lineage>
</organism>
<keyword evidence="1" id="KW-0175">Coiled coil</keyword>
<reference evidence="2 3" key="1">
    <citation type="journal article" date="2010" name="PLoS Genet.">
        <title>Analysis of the Legionella longbeachae genome and transcriptome uncovers unique strategies to cause Legionnaires' disease.</title>
        <authorList>
            <person name="Cazalet C."/>
            <person name="Gomez-Valero L."/>
            <person name="Rusniok C."/>
            <person name="Lomma M."/>
            <person name="Dervins-Ravault D."/>
            <person name="Newton H."/>
            <person name="Sansom F."/>
            <person name="Jarraud S."/>
            <person name="Zidane N."/>
            <person name="Ma L."/>
            <person name="Bouchier C."/>
            <person name="Etienne J."/>
            <person name="Hartland E."/>
            <person name="Buchrieser C."/>
        </authorList>
    </citation>
    <scope>NUCLEOTIDE SEQUENCE [LARGE SCALE GENOMIC DNA]</scope>
    <source>
        <strain evidence="2 3">NSW150</strain>
    </source>
</reference>
<evidence type="ECO:0000256" key="1">
    <source>
        <dbReference type="SAM" id="Coils"/>
    </source>
</evidence>
<protein>
    <submittedName>
        <fullName evidence="2">Uncharacterized protein</fullName>
    </submittedName>
</protein>
<accession>D3HRM5</accession>
<dbReference type="EMBL" id="FN650140">
    <property type="protein sequence ID" value="CBJ11553.1"/>
    <property type="molecule type" value="Genomic_DNA"/>
</dbReference>
<dbReference type="RefSeq" id="WP_003632097.1">
    <property type="nucleotide sequence ID" value="NC_013861.1"/>
</dbReference>
<feature type="coiled-coil region" evidence="1">
    <location>
        <begin position="258"/>
        <end position="303"/>
    </location>
</feature>
<dbReference type="AlphaFoldDB" id="D3HRM5"/>
<evidence type="ECO:0000313" key="3">
    <source>
        <dbReference type="Proteomes" id="UP000001060"/>
    </source>
</evidence>